<accession>A0A3N4IEC5</accession>
<dbReference type="Proteomes" id="UP000275078">
    <property type="component" value="Unassembled WGS sequence"/>
</dbReference>
<dbReference type="OrthoDB" id="3565018at2759"/>
<dbReference type="AlphaFoldDB" id="A0A3N4IEC5"/>
<organism evidence="2 3">
    <name type="scientific">Ascobolus immersus RN42</name>
    <dbReference type="NCBI Taxonomy" id="1160509"/>
    <lineage>
        <taxon>Eukaryota</taxon>
        <taxon>Fungi</taxon>
        <taxon>Dikarya</taxon>
        <taxon>Ascomycota</taxon>
        <taxon>Pezizomycotina</taxon>
        <taxon>Pezizomycetes</taxon>
        <taxon>Pezizales</taxon>
        <taxon>Ascobolaceae</taxon>
        <taxon>Ascobolus</taxon>
    </lineage>
</organism>
<dbReference type="EMBL" id="ML119658">
    <property type="protein sequence ID" value="RPA84495.1"/>
    <property type="molecule type" value="Genomic_DNA"/>
</dbReference>
<proteinExistence type="predicted"/>
<evidence type="ECO:0000313" key="3">
    <source>
        <dbReference type="Proteomes" id="UP000275078"/>
    </source>
</evidence>
<sequence length="258" mass="29500">MRPKVQNENRVLCTDIDVDAFFRSRPESLALQVKIQYFEGFQEILKPEFVPLSYNSLAHYKGAAQLETLETIFNKPRPTIAACRRLALFLAEALLLFCENVLPSKDWDKDCIQFVVDESGYPDLERPYIDIAFDKSLRAAEEDATLPPNTRNLGLSRLGILLIEVHQWRPITSYRQSTDHLQMVDLPDVAADIATAKRLLETSLNNCTPSYKKCIEMCLTPPWAAMDELSLENESVREGIYEDIIVPLQMEIDFLEQA</sequence>
<evidence type="ECO:0000259" key="1">
    <source>
        <dbReference type="Pfam" id="PF24476"/>
    </source>
</evidence>
<dbReference type="PANTHER" id="PTHR35186:SF4">
    <property type="entry name" value="PRION-INHIBITION AND PROPAGATION HELO DOMAIN-CONTAINING PROTEIN"/>
    <property type="match status" value="1"/>
</dbReference>
<reference evidence="2 3" key="1">
    <citation type="journal article" date="2018" name="Nat. Ecol. Evol.">
        <title>Pezizomycetes genomes reveal the molecular basis of ectomycorrhizal truffle lifestyle.</title>
        <authorList>
            <person name="Murat C."/>
            <person name="Payen T."/>
            <person name="Noel B."/>
            <person name="Kuo A."/>
            <person name="Morin E."/>
            <person name="Chen J."/>
            <person name="Kohler A."/>
            <person name="Krizsan K."/>
            <person name="Balestrini R."/>
            <person name="Da Silva C."/>
            <person name="Montanini B."/>
            <person name="Hainaut M."/>
            <person name="Levati E."/>
            <person name="Barry K.W."/>
            <person name="Belfiori B."/>
            <person name="Cichocki N."/>
            <person name="Clum A."/>
            <person name="Dockter R.B."/>
            <person name="Fauchery L."/>
            <person name="Guy J."/>
            <person name="Iotti M."/>
            <person name="Le Tacon F."/>
            <person name="Lindquist E.A."/>
            <person name="Lipzen A."/>
            <person name="Malagnac F."/>
            <person name="Mello A."/>
            <person name="Molinier V."/>
            <person name="Miyauchi S."/>
            <person name="Poulain J."/>
            <person name="Riccioni C."/>
            <person name="Rubini A."/>
            <person name="Sitrit Y."/>
            <person name="Splivallo R."/>
            <person name="Traeger S."/>
            <person name="Wang M."/>
            <person name="Zifcakova L."/>
            <person name="Wipf D."/>
            <person name="Zambonelli A."/>
            <person name="Paolocci F."/>
            <person name="Nowrousian M."/>
            <person name="Ottonello S."/>
            <person name="Baldrian P."/>
            <person name="Spatafora J.W."/>
            <person name="Henrissat B."/>
            <person name="Nagy L.G."/>
            <person name="Aury J.M."/>
            <person name="Wincker P."/>
            <person name="Grigoriev I.V."/>
            <person name="Bonfante P."/>
            <person name="Martin F.M."/>
        </authorList>
    </citation>
    <scope>NUCLEOTIDE SEQUENCE [LARGE SCALE GENOMIC DNA]</scope>
    <source>
        <strain evidence="2 3">RN42</strain>
    </source>
</reference>
<dbReference type="PANTHER" id="PTHR35186">
    <property type="entry name" value="ANK_REP_REGION DOMAIN-CONTAINING PROTEIN"/>
    <property type="match status" value="1"/>
</dbReference>
<name>A0A3N4IEC5_ASCIM</name>
<keyword evidence="3" id="KW-1185">Reference proteome</keyword>
<evidence type="ECO:0000313" key="2">
    <source>
        <dbReference type="EMBL" id="RPA84495.1"/>
    </source>
</evidence>
<dbReference type="STRING" id="1160509.A0A3N4IEC5"/>
<protein>
    <recommendedName>
        <fullName evidence="1">DUF7580 domain-containing protein</fullName>
    </recommendedName>
</protein>
<feature type="domain" description="DUF7580" evidence="1">
    <location>
        <begin position="41"/>
        <end position="252"/>
    </location>
</feature>
<gene>
    <name evidence="2" type="ORF">BJ508DRAFT_323411</name>
</gene>
<dbReference type="Pfam" id="PF24476">
    <property type="entry name" value="DUF7580"/>
    <property type="match status" value="1"/>
</dbReference>
<dbReference type="InterPro" id="IPR056002">
    <property type="entry name" value="DUF7580"/>
</dbReference>